<sequence>MLVIHSPYSNLFLSVVYLLRFSTIAVMAHVCALSMQKKEVVKTPVVLPLDTLRQKLRYVLYLKVFLCNNATCGHFYHPKCVAQQLHPINIDEASELEKKITEGFSFTCPIHWCFHCKGLEDRTQEPLQFAVCRRCPKSYHRKCLPSEISFDENEEDDIIIRAWELSKRILIYCLDHEIDSELETPVRDHIKFPKIEKPLQFVKKGSSLLPKKKKRTYSETVLEQSPKDTVKRKSKVHMLEREQNKQDTREVSAKSFTQNLVDTPVKKKAKLKEKIQLPYVAKDHFISSPKSVKEQEQELVPLPLSAIRKSSFPKVDSETEKRSDEALDFFCLSFRILLYDYMRSSICRVITILGNKVSSLTIKDVTRNCSLPSTHVYSGRLTDKIPLGKIERSVQAVEAALKKLENGGSVNDAKAVCEPEVLRQLARWHVSKY</sequence>
<evidence type="ECO:0000259" key="1">
    <source>
        <dbReference type="Pfam" id="PF22908"/>
    </source>
</evidence>
<dbReference type="PaxDb" id="4577-GRMZM2G388253_P01"/>
<dbReference type="PANTHER" id="PTHR46235">
    <property type="entry name" value="PHD FINGER-CONTAINING PROTEIN DDB_G0268158"/>
    <property type="match status" value="1"/>
</dbReference>
<organism evidence="2">
    <name type="scientific">Zea mays</name>
    <name type="common">Maize</name>
    <dbReference type="NCBI Taxonomy" id="4577"/>
    <lineage>
        <taxon>Eukaryota</taxon>
        <taxon>Viridiplantae</taxon>
        <taxon>Streptophyta</taxon>
        <taxon>Embryophyta</taxon>
        <taxon>Tracheophyta</taxon>
        <taxon>Spermatophyta</taxon>
        <taxon>Magnoliopsida</taxon>
        <taxon>Liliopsida</taxon>
        <taxon>Poales</taxon>
        <taxon>Poaceae</taxon>
        <taxon>PACMAD clade</taxon>
        <taxon>Panicoideae</taxon>
        <taxon>Andropogonodae</taxon>
        <taxon>Andropogoneae</taxon>
        <taxon>Tripsacinae</taxon>
        <taxon>Zea</taxon>
    </lineage>
</organism>
<reference evidence="2" key="1">
    <citation type="submission" date="2015-12" db="EMBL/GenBank/DDBJ databases">
        <title>Update maize B73 reference genome by single molecule sequencing technologies.</title>
        <authorList>
            <consortium name="Maize Genome Sequencing Project"/>
            <person name="Ware D."/>
        </authorList>
    </citation>
    <scope>NUCLEOTIDE SEQUENCE [LARGE SCALE GENOMIC DNA]</scope>
    <source>
        <tissue evidence="2">Seedling</tissue>
    </source>
</reference>
<accession>A0A1D6I194</accession>
<dbReference type="OMA" id="NPEMICA"/>
<dbReference type="InterPro" id="IPR055198">
    <property type="entry name" value="NSD_PHD"/>
</dbReference>
<dbReference type="Gene3D" id="3.30.40.10">
    <property type="entry name" value="Zinc/RING finger domain, C3HC4 (zinc finger)"/>
    <property type="match status" value="1"/>
</dbReference>
<dbReference type="eggNOG" id="ENOG502QPIX">
    <property type="taxonomic scope" value="Eukaryota"/>
</dbReference>
<dbReference type="IntAct" id="A0A1D6I194">
    <property type="interactions" value="1"/>
</dbReference>
<dbReference type="InParanoid" id="A0A1D6I194"/>
<dbReference type="PANTHER" id="PTHR46235:SF3">
    <property type="entry name" value="PHD FINGER-CONTAINING PROTEIN DDB_G0268158"/>
    <property type="match status" value="1"/>
</dbReference>
<dbReference type="Pfam" id="PF22908">
    <property type="entry name" value="PHD_NSD"/>
    <property type="match status" value="1"/>
</dbReference>
<proteinExistence type="predicted"/>
<protein>
    <submittedName>
        <fullName evidence="2">Protein ENHANCED DOWNY MILDEW 2</fullName>
    </submittedName>
</protein>
<evidence type="ECO:0000313" key="2">
    <source>
        <dbReference type="EMBL" id="ONM53989.1"/>
    </source>
</evidence>
<dbReference type="STRING" id="4577.A0A1D6I194"/>
<dbReference type="AlphaFoldDB" id="A0A1D6I194"/>
<feature type="domain" description="Histone-lysine N-methyltransferase NSD-like PHD zinc finger" evidence="1">
    <location>
        <begin position="63"/>
        <end position="111"/>
    </location>
</feature>
<dbReference type="EMBL" id="CM007650">
    <property type="protein sequence ID" value="ONM53989.1"/>
    <property type="molecule type" value="Genomic_DNA"/>
</dbReference>
<dbReference type="InterPro" id="IPR013083">
    <property type="entry name" value="Znf_RING/FYVE/PHD"/>
</dbReference>
<name>A0A1D6I194_MAIZE</name>
<gene>
    <name evidence="2" type="ORF">ZEAMMB73_Zm00001d019948</name>
</gene>